<dbReference type="InterPro" id="IPR006212">
    <property type="entry name" value="Furin_repeat"/>
</dbReference>
<feature type="chain" id="PRO_5035740359" evidence="2">
    <location>
        <begin position="18"/>
        <end position="542"/>
    </location>
</feature>
<evidence type="ECO:0000256" key="1">
    <source>
        <dbReference type="SAM" id="Phobius"/>
    </source>
</evidence>
<keyword evidence="1" id="KW-0472">Membrane</keyword>
<reference evidence="3" key="1">
    <citation type="submission" date="2021-01" db="EMBL/GenBank/DDBJ databases">
        <authorList>
            <consortium name="Genoscope - CEA"/>
            <person name="William W."/>
        </authorList>
    </citation>
    <scope>NUCLEOTIDE SEQUENCE</scope>
</reference>
<dbReference type="PANTHER" id="PTHR39767">
    <property type="entry name" value="CALCIUM/CALMODULIN-BINDING MEMBRANE PROTEIN PCM4-RELATED"/>
    <property type="match status" value="1"/>
</dbReference>
<protein>
    <submittedName>
        <fullName evidence="3">Uncharacterized protein</fullName>
    </submittedName>
</protein>
<keyword evidence="1" id="KW-1133">Transmembrane helix</keyword>
<evidence type="ECO:0000313" key="3">
    <source>
        <dbReference type="EMBL" id="CAD8096037.1"/>
    </source>
</evidence>
<keyword evidence="4" id="KW-1185">Reference proteome</keyword>
<evidence type="ECO:0000256" key="2">
    <source>
        <dbReference type="SAM" id="SignalP"/>
    </source>
</evidence>
<proteinExistence type="predicted"/>
<dbReference type="Proteomes" id="UP000692954">
    <property type="component" value="Unassembled WGS sequence"/>
</dbReference>
<organism evidence="3 4">
    <name type="scientific">Paramecium sonneborni</name>
    <dbReference type="NCBI Taxonomy" id="65129"/>
    <lineage>
        <taxon>Eukaryota</taxon>
        <taxon>Sar</taxon>
        <taxon>Alveolata</taxon>
        <taxon>Ciliophora</taxon>
        <taxon>Intramacronucleata</taxon>
        <taxon>Oligohymenophorea</taxon>
        <taxon>Peniculida</taxon>
        <taxon>Parameciidae</taxon>
        <taxon>Paramecium</taxon>
    </lineage>
</organism>
<dbReference type="AlphaFoldDB" id="A0A8S1NRP2"/>
<name>A0A8S1NRP2_9CILI</name>
<dbReference type="OrthoDB" id="282595at2759"/>
<sequence length="542" mass="62267">MLIFITVIITKAQLSLIVEEFKGNFKENYGWTIQNGQKELEKCNSQTIFGSFGSNTIVSKLFQLPKHSQINLSLDLWSPEFDGGIKVYVDQVEVHDKSEQIKCSENKNIIRKWNNTLIHSGNSVIIVLSGTGEQIDYKWGFTNLEIQVEKCQIGCQVCNYEDTFEECLLWQQFQNSWTSIQQNYLGQDGWASSSGISGTTECGGVPLIGGFNKFGQKLSLSKTIKLRPHYKIRLLVLWAKIDSWDNEKAQILFDGKEIWSKNYNINDGYINKICGNSEIQFKTQFERIDAVGDHTGDQIQITFTTTLDQNSNDESFGLRDLQLFYAPCSEDCKECSGPQFRDCTRCLYNYILQDQNCQKLQNFYILETDFHSEKFTNSFGWILQNTTVDTIISYCLDKSILGGFGILGVGASAKKQFIIPNHKRLRLQIVLYKIDSWDNEKIFILVDNVEIWSTVWNHANEANFCGQDWTDQKQYVDIIFDHTKLDTLIEISSTLNQNANDESWGFREFTLMYDLANIIQIIPTYQSITSVLTLILIFIINI</sequence>
<keyword evidence="1" id="KW-0812">Transmembrane</keyword>
<accession>A0A8S1NRP2</accession>
<evidence type="ECO:0000313" key="4">
    <source>
        <dbReference type="Proteomes" id="UP000692954"/>
    </source>
</evidence>
<feature type="signal peptide" evidence="2">
    <location>
        <begin position="1"/>
        <end position="17"/>
    </location>
</feature>
<dbReference type="PANTHER" id="PTHR39767:SF2">
    <property type="entry name" value="CHROMOSOME UNDETERMINED SCAFFOLD_1, WHOLE GENOME SHOTGUN SEQUENCE"/>
    <property type="match status" value="1"/>
</dbReference>
<dbReference type="EMBL" id="CAJJDN010000065">
    <property type="protein sequence ID" value="CAD8096037.1"/>
    <property type="molecule type" value="Genomic_DNA"/>
</dbReference>
<feature type="transmembrane region" description="Helical" evidence="1">
    <location>
        <begin position="518"/>
        <end position="540"/>
    </location>
</feature>
<keyword evidence="2" id="KW-0732">Signal</keyword>
<comment type="caution">
    <text evidence="3">The sequence shown here is derived from an EMBL/GenBank/DDBJ whole genome shotgun (WGS) entry which is preliminary data.</text>
</comment>
<gene>
    <name evidence="3" type="ORF">PSON_ATCC_30995.1.T0650226</name>
</gene>
<dbReference type="CDD" id="cd00064">
    <property type="entry name" value="FU"/>
    <property type="match status" value="1"/>
</dbReference>